<keyword evidence="2" id="KW-1185">Reference proteome</keyword>
<comment type="caution">
    <text evidence="1">The sequence shown here is derived from an EMBL/GenBank/DDBJ whole genome shotgun (WGS) entry which is preliminary data.</text>
</comment>
<dbReference type="Proteomes" id="UP000283269">
    <property type="component" value="Unassembled WGS sequence"/>
</dbReference>
<dbReference type="AlphaFoldDB" id="A0A409WWA2"/>
<accession>A0A409WWA2</accession>
<proteinExistence type="predicted"/>
<evidence type="ECO:0000313" key="2">
    <source>
        <dbReference type="Proteomes" id="UP000283269"/>
    </source>
</evidence>
<sequence length="388" mass="43801">MDLSWDIVDNNAVYSMRDSMIGGACNSIFSVEVPALAGSPTIVSHRDLDVFLWLPTCPHLLDHFTDLSDDYRVTIEHPYISAYRLDMSDLSSELIWEILESCSWSSLMGLSATNRRFRQLVQEFICRRVKAFLVDFLPVDAVVTLFGLLRIHEGVIIGPIVRCIMSVHTSIYRRINPRQFDIILPSSSAWSSLQELLLSNGYIVDHTGHVDSRLSVGYKRFKKFSLFDGSRVVCILSARTQATLRGLLMGHLSSQLFALSPTRIYCFYPELFAREEFVVLRNDCHLMRGMPFEEFNFGLTGIGQASIPDMKCGETCPVLWRKTSSTGGVEVVRWGGINGLWDGGMHVTPRDPFFVEGGPFMWRRADMFGCGNKFCVNVGRTAKLDSSY</sequence>
<dbReference type="OrthoDB" id="3067905at2759"/>
<protein>
    <recommendedName>
        <fullName evidence="3">F-box domain-containing protein</fullName>
    </recommendedName>
</protein>
<organism evidence="1 2">
    <name type="scientific">Psilocybe cyanescens</name>
    <dbReference type="NCBI Taxonomy" id="93625"/>
    <lineage>
        <taxon>Eukaryota</taxon>
        <taxon>Fungi</taxon>
        <taxon>Dikarya</taxon>
        <taxon>Basidiomycota</taxon>
        <taxon>Agaricomycotina</taxon>
        <taxon>Agaricomycetes</taxon>
        <taxon>Agaricomycetidae</taxon>
        <taxon>Agaricales</taxon>
        <taxon>Agaricineae</taxon>
        <taxon>Strophariaceae</taxon>
        <taxon>Psilocybe</taxon>
    </lineage>
</organism>
<dbReference type="SUPFAM" id="SSF81383">
    <property type="entry name" value="F-box domain"/>
    <property type="match status" value="1"/>
</dbReference>
<gene>
    <name evidence="1" type="ORF">CVT25_009303</name>
</gene>
<reference evidence="1 2" key="1">
    <citation type="journal article" date="2018" name="Evol. Lett.">
        <title>Horizontal gene cluster transfer increased hallucinogenic mushroom diversity.</title>
        <authorList>
            <person name="Reynolds H.T."/>
            <person name="Vijayakumar V."/>
            <person name="Gluck-Thaler E."/>
            <person name="Korotkin H.B."/>
            <person name="Matheny P.B."/>
            <person name="Slot J.C."/>
        </authorList>
    </citation>
    <scope>NUCLEOTIDE SEQUENCE [LARGE SCALE GENOMIC DNA]</scope>
    <source>
        <strain evidence="1 2">2631</strain>
    </source>
</reference>
<dbReference type="EMBL" id="NHYD01003099">
    <property type="protein sequence ID" value="PPQ82749.1"/>
    <property type="molecule type" value="Genomic_DNA"/>
</dbReference>
<dbReference type="InterPro" id="IPR036047">
    <property type="entry name" value="F-box-like_dom_sf"/>
</dbReference>
<dbReference type="InParanoid" id="A0A409WWA2"/>
<name>A0A409WWA2_PSICY</name>
<dbReference type="CDD" id="cd09917">
    <property type="entry name" value="F-box_SF"/>
    <property type="match status" value="1"/>
</dbReference>
<evidence type="ECO:0000313" key="1">
    <source>
        <dbReference type="EMBL" id="PPQ82749.1"/>
    </source>
</evidence>
<evidence type="ECO:0008006" key="3">
    <source>
        <dbReference type="Google" id="ProtNLM"/>
    </source>
</evidence>